<protein>
    <submittedName>
        <fullName evidence="1">Uncharacterized protein</fullName>
    </submittedName>
</protein>
<evidence type="ECO:0000313" key="1">
    <source>
        <dbReference type="EMBL" id="EOA96316.1"/>
    </source>
</evidence>
<dbReference type="AlphaFoldDB" id="R0JH63"/>
<accession>R0JH63</accession>
<reference evidence="2" key="1">
    <citation type="journal article" date="2013" name="Nat. Genet.">
        <title>The duck genome and transcriptome provide insight into an avian influenza virus reservoir species.</title>
        <authorList>
            <person name="Huang Y."/>
            <person name="Li Y."/>
            <person name="Burt D.W."/>
            <person name="Chen H."/>
            <person name="Zhang Y."/>
            <person name="Qian W."/>
            <person name="Kim H."/>
            <person name="Gan S."/>
            <person name="Zhao Y."/>
            <person name="Li J."/>
            <person name="Yi K."/>
            <person name="Feng H."/>
            <person name="Zhu P."/>
            <person name="Li B."/>
            <person name="Liu Q."/>
            <person name="Fairley S."/>
            <person name="Magor K.E."/>
            <person name="Du Z."/>
            <person name="Hu X."/>
            <person name="Goodman L."/>
            <person name="Tafer H."/>
            <person name="Vignal A."/>
            <person name="Lee T."/>
            <person name="Kim K.W."/>
            <person name="Sheng Z."/>
            <person name="An Y."/>
            <person name="Searle S."/>
            <person name="Herrero J."/>
            <person name="Groenen M.A."/>
            <person name="Crooijmans R.P."/>
            <person name="Faraut T."/>
            <person name="Cai Q."/>
            <person name="Webster R.G."/>
            <person name="Aldridge J.R."/>
            <person name="Warren W.C."/>
            <person name="Bartschat S."/>
            <person name="Kehr S."/>
            <person name="Marz M."/>
            <person name="Stadler P.F."/>
            <person name="Smith J."/>
            <person name="Kraus R.H."/>
            <person name="Zhao Y."/>
            <person name="Ren L."/>
            <person name="Fei J."/>
            <person name="Morisson M."/>
            <person name="Kaiser P."/>
            <person name="Griffin D.K."/>
            <person name="Rao M."/>
            <person name="Pitel F."/>
            <person name="Wang J."/>
            <person name="Li N."/>
        </authorList>
    </citation>
    <scope>NUCLEOTIDE SEQUENCE [LARGE SCALE GENOMIC DNA]</scope>
</reference>
<keyword evidence="2" id="KW-1185">Reference proteome</keyword>
<dbReference type="EMBL" id="KB744031">
    <property type="protein sequence ID" value="EOA96316.1"/>
    <property type="molecule type" value="Genomic_DNA"/>
</dbReference>
<organism evidence="1 2">
    <name type="scientific">Anas platyrhynchos</name>
    <name type="common">Mallard</name>
    <name type="synonym">Anas boschas</name>
    <dbReference type="NCBI Taxonomy" id="8839"/>
    <lineage>
        <taxon>Eukaryota</taxon>
        <taxon>Metazoa</taxon>
        <taxon>Chordata</taxon>
        <taxon>Craniata</taxon>
        <taxon>Vertebrata</taxon>
        <taxon>Euteleostomi</taxon>
        <taxon>Archelosauria</taxon>
        <taxon>Archosauria</taxon>
        <taxon>Dinosauria</taxon>
        <taxon>Saurischia</taxon>
        <taxon>Theropoda</taxon>
        <taxon>Coelurosauria</taxon>
        <taxon>Aves</taxon>
        <taxon>Neognathae</taxon>
        <taxon>Galloanserae</taxon>
        <taxon>Anseriformes</taxon>
        <taxon>Anatidae</taxon>
        <taxon>Anatinae</taxon>
        <taxon>Anas</taxon>
    </lineage>
</organism>
<proteinExistence type="predicted"/>
<gene>
    <name evidence="1" type="ORF">Anapl_06768</name>
</gene>
<name>R0JH63_ANAPL</name>
<sequence length="107" mass="11317">MAEGFVVLRTLHPVPNLPSGSIRAGRRSCASLAWSTVTFKVGEALLGAVAPGQEEKAQPAAGIDPQGTRLEHEERGFPSISNCDLQSRTNVNINLIRGGGLWVTSHG</sequence>
<dbReference type="Proteomes" id="UP000296049">
    <property type="component" value="Unassembled WGS sequence"/>
</dbReference>
<evidence type="ECO:0000313" key="2">
    <source>
        <dbReference type="Proteomes" id="UP000296049"/>
    </source>
</evidence>